<keyword evidence="3" id="KW-0677">Repeat</keyword>
<evidence type="ECO:0000256" key="1">
    <source>
        <dbReference type="ARBA" id="ARBA00004604"/>
    </source>
</evidence>
<dbReference type="SUPFAM" id="SSF54928">
    <property type="entry name" value="RNA-binding domain, RBD"/>
    <property type="match status" value="3"/>
</dbReference>
<feature type="compositionally biased region" description="Acidic residues" evidence="7">
    <location>
        <begin position="254"/>
        <end position="275"/>
    </location>
</feature>
<dbReference type="InterPro" id="IPR035979">
    <property type="entry name" value="RBD_domain_sf"/>
</dbReference>
<gene>
    <name evidence="9" type="ORF">LANO_0E10044G</name>
</gene>
<evidence type="ECO:0000313" key="9">
    <source>
        <dbReference type="EMBL" id="SCU95331.1"/>
    </source>
</evidence>
<feature type="compositionally biased region" description="Basic and acidic residues" evidence="7">
    <location>
        <begin position="276"/>
        <end position="287"/>
    </location>
</feature>
<evidence type="ECO:0000256" key="3">
    <source>
        <dbReference type="ARBA" id="ARBA00022737"/>
    </source>
</evidence>
<dbReference type="Gene3D" id="3.30.70.330">
    <property type="match status" value="4"/>
</dbReference>
<dbReference type="SMART" id="SM00360">
    <property type="entry name" value="RRM"/>
    <property type="match status" value="4"/>
</dbReference>
<dbReference type="InterPro" id="IPR051945">
    <property type="entry name" value="RRM_MRD1_RNA_proc_ribogen"/>
</dbReference>
<keyword evidence="5" id="KW-0539">Nucleus</keyword>
<dbReference type="Proteomes" id="UP000189911">
    <property type="component" value="Chromosome E"/>
</dbReference>
<feature type="compositionally biased region" description="Basic and acidic residues" evidence="7">
    <location>
        <begin position="645"/>
        <end position="682"/>
    </location>
</feature>
<dbReference type="CDD" id="cd12676">
    <property type="entry name" value="RRM3_Nop4p"/>
    <property type="match status" value="1"/>
</dbReference>
<accession>A0A1G4JWE7</accession>
<dbReference type="InterPro" id="IPR000504">
    <property type="entry name" value="RRM_dom"/>
</dbReference>
<dbReference type="GO" id="GO:0005730">
    <property type="term" value="C:nucleolus"/>
    <property type="evidence" value="ECO:0007669"/>
    <property type="project" value="UniProtKB-SubCell"/>
</dbReference>
<dbReference type="InterPro" id="IPR034809">
    <property type="entry name" value="Nop4_RRM4"/>
</dbReference>
<feature type="compositionally biased region" description="Low complexity" evidence="7">
    <location>
        <begin position="218"/>
        <end position="228"/>
    </location>
</feature>
<dbReference type="AlphaFoldDB" id="A0A1G4JWE7"/>
<proteinExistence type="predicted"/>
<dbReference type="PANTHER" id="PTHR48039">
    <property type="entry name" value="RNA-BINDING MOTIF PROTEIN 14B"/>
    <property type="match status" value="1"/>
</dbReference>
<feature type="compositionally biased region" description="Acidic residues" evidence="7">
    <location>
        <begin position="229"/>
        <end position="244"/>
    </location>
</feature>
<dbReference type="PROSITE" id="PS50102">
    <property type="entry name" value="RRM"/>
    <property type="match status" value="4"/>
</dbReference>
<dbReference type="Pfam" id="PF00076">
    <property type="entry name" value="RRM_1"/>
    <property type="match status" value="3"/>
</dbReference>
<reference evidence="10" key="1">
    <citation type="submission" date="2016-03" db="EMBL/GenBank/DDBJ databases">
        <authorList>
            <person name="Devillers Hugo."/>
        </authorList>
    </citation>
    <scope>NUCLEOTIDE SEQUENCE [LARGE SCALE GENOMIC DNA]</scope>
</reference>
<evidence type="ECO:0000313" key="10">
    <source>
        <dbReference type="Proteomes" id="UP000189911"/>
    </source>
</evidence>
<evidence type="ECO:0000256" key="7">
    <source>
        <dbReference type="SAM" id="MobiDB-lite"/>
    </source>
</evidence>
<protein>
    <submittedName>
        <fullName evidence="9">LANO_0E10044g1_1</fullName>
    </submittedName>
</protein>
<dbReference type="InterPro" id="IPR012677">
    <property type="entry name" value="Nucleotide-bd_a/b_plait_sf"/>
</dbReference>
<feature type="domain" description="RRM" evidence="8">
    <location>
        <begin position="24"/>
        <end position="101"/>
    </location>
</feature>
<keyword evidence="10" id="KW-1185">Reference proteome</keyword>
<dbReference type="OrthoDB" id="267048at2759"/>
<name>A0A1G4JWE7_9SACH</name>
<feature type="compositionally biased region" description="Basic residues" evidence="7">
    <location>
        <begin position="684"/>
        <end position="695"/>
    </location>
</feature>
<feature type="domain" description="RRM" evidence="8">
    <location>
        <begin position="465"/>
        <end position="615"/>
    </location>
</feature>
<feature type="region of interest" description="Disordered" evidence="7">
    <location>
        <begin position="625"/>
        <end position="695"/>
    </location>
</feature>
<evidence type="ECO:0000259" key="8">
    <source>
        <dbReference type="PROSITE" id="PS50102"/>
    </source>
</evidence>
<dbReference type="InterPro" id="IPR034808">
    <property type="entry name" value="Nop4p_RRM3"/>
</dbReference>
<feature type="domain" description="RRM" evidence="8">
    <location>
        <begin position="128"/>
        <end position="206"/>
    </location>
</feature>
<organism evidence="9 10">
    <name type="scientific">Lachancea nothofagi CBS 11611</name>
    <dbReference type="NCBI Taxonomy" id="1266666"/>
    <lineage>
        <taxon>Eukaryota</taxon>
        <taxon>Fungi</taxon>
        <taxon>Dikarya</taxon>
        <taxon>Ascomycota</taxon>
        <taxon>Saccharomycotina</taxon>
        <taxon>Saccharomycetes</taxon>
        <taxon>Saccharomycetales</taxon>
        <taxon>Saccharomycetaceae</taxon>
        <taxon>Lachancea</taxon>
    </lineage>
</organism>
<keyword evidence="4 6" id="KW-0694">RNA-binding</keyword>
<comment type="subcellular location">
    <subcellularLocation>
        <location evidence="1">Nucleus</location>
        <location evidence="1">Nucleolus</location>
    </subcellularLocation>
</comment>
<dbReference type="FunFam" id="3.30.70.330:FF:000680">
    <property type="entry name" value="NOP4p Nucleolar protein"/>
    <property type="match status" value="1"/>
</dbReference>
<dbReference type="GO" id="GO:0003729">
    <property type="term" value="F:mRNA binding"/>
    <property type="evidence" value="ECO:0007669"/>
    <property type="project" value="TreeGrafter"/>
</dbReference>
<feature type="domain" description="RRM" evidence="8">
    <location>
        <begin position="293"/>
        <end position="386"/>
    </location>
</feature>
<evidence type="ECO:0000256" key="4">
    <source>
        <dbReference type="ARBA" id="ARBA00022884"/>
    </source>
</evidence>
<evidence type="ECO:0000256" key="2">
    <source>
        <dbReference type="ARBA" id="ARBA00022553"/>
    </source>
</evidence>
<sequence>MSSGAGDNGTVRNASSRTDFLDMKTLFVRSIPFDATDEELSTYFADLAPIKHAVIVKDDQKKSRGFGFVSFAVEDDTKEALNKARKAKFKGRLLRVDIAKRRDRAGTAKAEPSRTAEEKENALMGGKPKLIVRNMPWSVRNPEELKKIFMRFGTVVEAKIPKKRDGKLCGFAFVTMKKLAACKKAIEDSKDLKIDGRPVAVDFAIQKNKWEEHKQEAAVESAEQSGSESEADDDVEEEEEEEEKRDDNSSEDAANLDDSEEEDEIEGEEELDLDNEQEREFENRPKQNKKENWSIFVRNVPYDATNESLQEHFSQFGPVKYALPVQDKETGLAKGSAFVAFWNQDSFDDCVKNAPASGTTSLLISDDVPYKYVYEGRILSITPSLDRETAEKYADSNASKRKETFGKAPTLRDKRNLYLLNEGRITDGSKLSQLLSSKDMEIRESSYKLRVEQLKKNPSLHLSLTRLAVRNLPRAMTDKTLKGLARKSIVEFATEVNLKKRHPLSKEEIQRSTKEKYKFMDEDDIAARKKKDKKQGVVRQAKVIMEVKGSSSGRSRGYGFVEFRDHKAALMGLRWLNAHEVTKAEVLEGLDDEEKKSVDIEGLTRRRLCVEFAIENANVVKRRREATNGAKETRKRKLEGGNYKGEGKGGSDKRPKKSDPETSQEKAEDKPTKSGVDEDTKRLIGFKRKRKQSRK</sequence>
<dbReference type="EMBL" id="LT598451">
    <property type="protein sequence ID" value="SCU95331.1"/>
    <property type="molecule type" value="Genomic_DNA"/>
</dbReference>
<evidence type="ECO:0000256" key="5">
    <source>
        <dbReference type="ARBA" id="ARBA00023242"/>
    </source>
</evidence>
<dbReference type="PANTHER" id="PTHR48039:SF5">
    <property type="entry name" value="RNA-BINDING PROTEIN 28"/>
    <property type="match status" value="1"/>
</dbReference>
<feature type="region of interest" description="Disordered" evidence="7">
    <location>
        <begin position="212"/>
        <end position="287"/>
    </location>
</feature>
<dbReference type="CDD" id="cd12677">
    <property type="entry name" value="RRM4_Nop4p"/>
    <property type="match status" value="1"/>
</dbReference>
<keyword evidence="2" id="KW-0597">Phosphoprotein</keyword>
<evidence type="ECO:0000256" key="6">
    <source>
        <dbReference type="PROSITE-ProRule" id="PRU00176"/>
    </source>
</evidence>